<feature type="compositionally biased region" description="Basic and acidic residues" evidence="1">
    <location>
        <begin position="185"/>
        <end position="203"/>
    </location>
</feature>
<dbReference type="Proteomes" id="UP000887566">
    <property type="component" value="Unplaced"/>
</dbReference>
<feature type="domain" description="BPTI/Kunitz inhibitor" evidence="2">
    <location>
        <begin position="1090"/>
        <end position="1140"/>
    </location>
</feature>
<feature type="domain" description="BPTI/Kunitz inhibitor" evidence="2">
    <location>
        <begin position="1407"/>
        <end position="1457"/>
    </location>
</feature>
<dbReference type="SUPFAM" id="SSF57362">
    <property type="entry name" value="BPTI-like"/>
    <property type="match status" value="15"/>
</dbReference>
<feature type="domain" description="BPTI/Kunitz inhibitor" evidence="2">
    <location>
        <begin position="1196"/>
        <end position="1246"/>
    </location>
</feature>
<dbReference type="InterPro" id="IPR028150">
    <property type="entry name" value="Lustrin_cystein"/>
</dbReference>
<dbReference type="WBParaSite" id="PSAMB.scaffold1502size30644.g13415.t1">
    <property type="protein sequence ID" value="PSAMB.scaffold1502size30644.g13415.t1"/>
    <property type="gene ID" value="PSAMB.scaffold1502size30644.g13415"/>
</dbReference>
<dbReference type="CDD" id="cd22593">
    <property type="entry name" value="Kunitz_conkunitzin"/>
    <property type="match status" value="15"/>
</dbReference>
<feature type="domain" description="BPTI/Kunitz inhibitor" evidence="2">
    <location>
        <begin position="66"/>
        <end position="116"/>
    </location>
</feature>
<feature type="domain" description="BPTI/Kunitz inhibitor" evidence="2">
    <location>
        <begin position="1619"/>
        <end position="1669"/>
    </location>
</feature>
<evidence type="ECO:0000313" key="4">
    <source>
        <dbReference type="WBParaSite" id="PSAMB.scaffold1502size30644.g13415.t1"/>
    </source>
</evidence>
<dbReference type="InterPro" id="IPR006150">
    <property type="entry name" value="Cys_repeat_1"/>
</dbReference>
<dbReference type="InterPro" id="IPR036880">
    <property type="entry name" value="Kunitz_BPTI_sf"/>
</dbReference>
<organism evidence="3 4">
    <name type="scientific">Plectus sambesii</name>
    <dbReference type="NCBI Taxonomy" id="2011161"/>
    <lineage>
        <taxon>Eukaryota</taxon>
        <taxon>Metazoa</taxon>
        <taxon>Ecdysozoa</taxon>
        <taxon>Nematoda</taxon>
        <taxon>Chromadorea</taxon>
        <taxon>Plectida</taxon>
        <taxon>Plectina</taxon>
        <taxon>Plectoidea</taxon>
        <taxon>Plectidae</taxon>
        <taxon>Plectus</taxon>
    </lineage>
</organism>
<evidence type="ECO:0000256" key="1">
    <source>
        <dbReference type="SAM" id="MobiDB-lite"/>
    </source>
</evidence>
<dbReference type="SMART" id="SM00131">
    <property type="entry name" value="KU"/>
    <property type="match status" value="15"/>
</dbReference>
<evidence type="ECO:0000259" key="2">
    <source>
        <dbReference type="PROSITE" id="PS50279"/>
    </source>
</evidence>
<dbReference type="PANTHER" id="PTHR46339">
    <property type="entry name" value="PROTEIN CBG15282-RELATED"/>
    <property type="match status" value="1"/>
</dbReference>
<reference evidence="4" key="1">
    <citation type="submission" date="2022-11" db="UniProtKB">
        <authorList>
            <consortium name="WormBaseParasite"/>
        </authorList>
    </citation>
    <scope>IDENTIFICATION</scope>
</reference>
<feature type="domain" description="BPTI/Kunitz inhibitor" evidence="2">
    <location>
        <begin position="772"/>
        <end position="822"/>
    </location>
</feature>
<name>A0A914V4D2_9BILA</name>
<feature type="region of interest" description="Disordered" evidence="1">
    <location>
        <begin position="167"/>
        <end position="203"/>
    </location>
</feature>
<evidence type="ECO:0000313" key="3">
    <source>
        <dbReference type="Proteomes" id="UP000887566"/>
    </source>
</evidence>
<dbReference type="Pfam" id="PF00014">
    <property type="entry name" value="Kunitz_BPTI"/>
    <property type="match status" value="15"/>
</dbReference>
<feature type="compositionally biased region" description="Polar residues" evidence="1">
    <location>
        <begin position="167"/>
        <end position="184"/>
    </location>
</feature>
<dbReference type="Gene3D" id="4.10.410.10">
    <property type="entry name" value="Pancreatic trypsin inhibitor Kunitz domain"/>
    <property type="match status" value="15"/>
</dbReference>
<dbReference type="Pfam" id="PF14625">
    <property type="entry name" value="Lustrin_cystein"/>
    <property type="match status" value="14"/>
</dbReference>
<feature type="domain" description="BPTI/Kunitz inhibitor" evidence="2">
    <location>
        <begin position="666"/>
        <end position="716"/>
    </location>
</feature>
<feature type="domain" description="BPTI/Kunitz inhibitor" evidence="2">
    <location>
        <begin position="1302"/>
        <end position="1352"/>
    </location>
</feature>
<sequence>MIDGIDFALLCSDGVPLLGDNDKPKLCSPSPHSPEYACPSTFWCHVGSTNSTYYCCPRNKKVDNSCHLPPANGFGTGRMRRWWFDWRSEICRELTYTGFGGNENNHLTKEDCEKACANAKSTSKEPEVTVYIPPGVSLPGTVSQSFPTQQPWTAPPTVSIVTGESSMQTVNSTQLPTTDATPSGRNEREKAMDPCELSPDKGKMVATRNSRGLKWYFDVAASRCVQFNYLGGGGNENNFDSEHTCVETCGGGPVEASSCQASLQPGEGPFKINRWFFDTRSKLCEQFIYTGRNGNANRFPTRKICEQACGAVDPTSIDATKHHIGNAIKIDGKHSFNQLPTAPVPTLNTASTLTPEYSGPFGASQPSPSSPTFIRVPATADTSFTSNPPANSASTGTNMHLWTPSPMASLGTAASPLPVFIPTGGEQISTESIIRPASQPSSTFFVNTLATFEPTSHTFVTASPPLPSNTIDEESQVPSLQAQVPRPVAVAIPVPAPSMPPMSQLPVGLPVQPCRQTASSTQMCSGQDATCPTGTFCQVGANIQQSVCCPVLGGNPCAQPMLGGTGTATSNRFYYDANSNRCAPFIYHGFQGNQNNFLTYELCQQTCGAINPCEVGQPFQVNNVNSRCSPSQQSCPAQYYCHVGADTLNSVCCPMQQQQAQQPMPCALEPATGAGTASLQRWAYSPTRRLCQPFTYTGTAGNQNNFLTRQDCLQTCATVISPCGTGTPLANGNGFQKCVTFGSSTCPSTHFCHMGATPDTTICCPISGSNQCHLTLATGSGTAVLSRYYFDAASSTCKAFTYTGLGGNENNFLSIADCRRACPEYDNPCPGGTPPVNSADGSVGYCSATNPSCPATYWCHFGSSRQDTVCCPFAGDPCNMPCVPGTGFAQLPRYSYNPTSRSCEPFTYSGKGGNQNNFLSKSECESSCPVLDNPCVAGFPATTSAGAAVLCSIANPTVCPSSYWCHIGATVSTTLCCPGAGDACRMPLARGNGNSVLNRWYYNTDTQTCVSFTYSGRSGNQNNFVSLAECRQRCPEFQNPCSTGQPHIGLSGQITHCGATTPSICPTTYWCHVGGTLDTSVCCPGAGNPCELPMSGGNGNANLLRYFYDRVTQTCQQFQYSGFGGNENNFVTQRSCEARCPVFQNPCAAGNPARDTTQNLVMCSVANMASCPSGFYCHIGASEQTTLCCPGNANPCTEPRMPGTGDASLPRFVYNSLTQQCLPMIYTGIGGNQNNFLSRAECETRCPVLRNPCTGGEPAAGPNGQYVLCSSTTPNVCPAAYWCHIGADATSSICCPGAENPCLLPLATGTGATTLGRWYFDTNLRRCTRFTYTGLGGNQNNFLTMQECQLRCPEFQNPCSTGDPAQAPSGGILFCNANLQTCPASYWCHIGSNSDNTVCCPGAGDPCLAAMLPGTGTSKLARWYFNQNTRQCLQFTYTGVGGNQNNFLSEAMCIQRCPVFRNPCTNQQLALDSIVACSSQNPNVCPAGYWCHIGGDATTSVCCPGAADPCQLSCAQGIDSGLGPFTRYYFDPQQRICKPFQYTGLGGNENNFLTKEDCALKCPEFINPCYMGEPFRESLTSLVRFCNTNAPVDCPNNYWCHVGAQPQTTVCCPGGQDPCTTPLAIGSGPANLPRWYFNTQSRQCQQFTYTGIGGNQNNFLTREACQRVCPEFSNPCGGGAPLTSLTGAITYCTAQNVNICPNGYYCHIGSQQESTVCCPGATDPCRLPMEVGRGSQALTRYYYNSLTRQCAQFTYSGEGGNSNNFIALQQCRQACPEFSNPCIGQPYRPVGGEILYCSTSSPCPPNYFCHYGADTTATMCCPNAGETIFGAFVGKVCQY</sequence>
<dbReference type="InterPro" id="IPR002223">
    <property type="entry name" value="Kunitz_BPTI"/>
</dbReference>
<proteinExistence type="predicted"/>
<feature type="domain" description="BPTI/Kunitz inhibitor" evidence="2">
    <location>
        <begin position="557"/>
        <end position="607"/>
    </location>
</feature>
<protein>
    <submittedName>
        <fullName evidence="4">BPTI/Kunitz inhibitor domain-containing protein</fullName>
    </submittedName>
</protein>
<feature type="domain" description="BPTI/Kunitz inhibitor" evidence="2">
    <location>
        <begin position="984"/>
        <end position="1034"/>
    </location>
</feature>
<feature type="domain" description="BPTI/Kunitz inhibitor" evidence="2">
    <location>
        <begin position="259"/>
        <end position="309"/>
    </location>
</feature>
<feature type="domain" description="BPTI/Kunitz inhibitor" evidence="2">
    <location>
        <begin position="1725"/>
        <end position="1775"/>
    </location>
</feature>
<dbReference type="SMART" id="SM00289">
    <property type="entry name" value="WR1"/>
    <property type="match status" value="14"/>
</dbReference>
<dbReference type="PANTHER" id="PTHR46339:SF1">
    <property type="entry name" value="BPTI_KUNITZ INHIBITOR DOMAIN-CONTAINING PROTEIN"/>
    <property type="match status" value="1"/>
</dbReference>
<feature type="domain" description="BPTI/Kunitz inhibitor" evidence="2">
    <location>
        <begin position="1510"/>
        <end position="1562"/>
    </location>
</feature>
<dbReference type="InterPro" id="IPR053014">
    <property type="entry name" value="Cuticle_assoc_divergent"/>
</dbReference>
<feature type="domain" description="BPTI/Kunitz inhibitor" evidence="2">
    <location>
        <begin position="195"/>
        <end position="249"/>
    </location>
</feature>
<feature type="domain" description="BPTI/Kunitz inhibitor" evidence="2">
    <location>
        <begin position="878"/>
        <end position="928"/>
    </location>
</feature>
<dbReference type="GO" id="GO:0004867">
    <property type="term" value="F:serine-type endopeptidase inhibitor activity"/>
    <property type="evidence" value="ECO:0007669"/>
    <property type="project" value="InterPro"/>
</dbReference>
<accession>A0A914V4D2</accession>
<dbReference type="PROSITE" id="PS50279">
    <property type="entry name" value="BPTI_KUNITZ_2"/>
    <property type="match status" value="15"/>
</dbReference>
<keyword evidence="3" id="KW-1185">Reference proteome</keyword>